<dbReference type="Proteomes" id="UP000006327">
    <property type="component" value="Unassembled WGS sequence"/>
</dbReference>
<keyword evidence="2" id="KW-1185">Reference proteome</keyword>
<dbReference type="AlphaFoldDB" id="K6YMN0"/>
<gene>
    <name evidence="1" type="ORF">GARC_0902</name>
</gene>
<protein>
    <submittedName>
        <fullName evidence="1">Uncharacterized protein</fullName>
    </submittedName>
</protein>
<comment type="caution">
    <text evidence="1">The sequence shown here is derived from an EMBL/GenBank/DDBJ whole genome shotgun (WGS) entry which is preliminary data.</text>
</comment>
<accession>K6YMN0</accession>
<sequence length="73" mass="7880">MGGLVKWLLGKMAQHKQAVINLIETQLSAEDKTKAEQIGLLVEGAIVMAHTRGAKHSALIAKEMAQNLISVVF</sequence>
<dbReference type="EMBL" id="BAEO01000012">
    <property type="protein sequence ID" value="GAC17883.1"/>
    <property type="molecule type" value="Genomic_DNA"/>
</dbReference>
<organism evidence="1 2">
    <name type="scientific">Paraglaciecola arctica BSs20135</name>
    <dbReference type="NCBI Taxonomy" id="493475"/>
    <lineage>
        <taxon>Bacteria</taxon>
        <taxon>Pseudomonadati</taxon>
        <taxon>Pseudomonadota</taxon>
        <taxon>Gammaproteobacteria</taxon>
        <taxon>Alteromonadales</taxon>
        <taxon>Alteromonadaceae</taxon>
        <taxon>Paraglaciecola</taxon>
    </lineage>
</organism>
<reference evidence="1 2" key="1">
    <citation type="journal article" date="2017" name="Antonie Van Leeuwenhoek">
        <title>Rhizobium rhizosphaerae sp. nov., a novel species isolated from rice rhizosphere.</title>
        <authorList>
            <person name="Zhao J.J."/>
            <person name="Zhang J."/>
            <person name="Zhang R.J."/>
            <person name="Zhang C.W."/>
            <person name="Yin H.Q."/>
            <person name="Zhang X.X."/>
        </authorList>
    </citation>
    <scope>NUCLEOTIDE SEQUENCE [LARGE SCALE GENOMIC DNA]</scope>
    <source>
        <strain evidence="1 2">BSs20135</strain>
    </source>
</reference>
<evidence type="ECO:0000313" key="1">
    <source>
        <dbReference type="EMBL" id="GAC17883.1"/>
    </source>
</evidence>
<dbReference type="eggNOG" id="COG1309">
    <property type="taxonomic scope" value="Bacteria"/>
</dbReference>
<name>K6YMN0_9ALTE</name>
<evidence type="ECO:0000313" key="2">
    <source>
        <dbReference type="Proteomes" id="UP000006327"/>
    </source>
</evidence>
<proteinExistence type="predicted"/>